<dbReference type="Gene3D" id="1.10.490.10">
    <property type="entry name" value="Globins"/>
    <property type="match status" value="1"/>
</dbReference>
<protein>
    <submittedName>
        <fullName evidence="6">FAD-binding oxidoreductase</fullName>
    </submittedName>
</protein>
<keyword evidence="3" id="KW-0479">Metal-binding</keyword>
<dbReference type="InterPro" id="IPR050415">
    <property type="entry name" value="MRET"/>
</dbReference>
<dbReference type="CDD" id="cd06187">
    <property type="entry name" value="O2ase_reductase_like"/>
    <property type="match status" value="1"/>
</dbReference>
<dbReference type="Pfam" id="PF00175">
    <property type="entry name" value="NAD_binding_1"/>
    <property type="match status" value="1"/>
</dbReference>
<dbReference type="EMBL" id="JBHTMP010000005">
    <property type="protein sequence ID" value="MFD1320474.1"/>
    <property type="molecule type" value="Genomic_DNA"/>
</dbReference>
<evidence type="ECO:0000256" key="2">
    <source>
        <dbReference type="ARBA" id="ARBA00001974"/>
    </source>
</evidence>
<sequence length="375" mass="40192">MSADDQDLLTAWAATVHQADAAADYFWHLMEECRPGMIPRDDADPLFAGLGRLVSGGDDAAGRAALLAVLGRAYRQLRLFAPHHPLLGEAMAATLAHHTPELWTPKLAVTWERLYGATIRMLSQVARRIAGDPAWVPAEVVDCDRPADGIAILTVRPQRRLSFRPGQAVPVSVPQHPGRWRWYAPANAPRLDDTIEIHVRAVPGGSVSNALVQATRPGQSLWLGAPYGSGLLLAPDSTADLLLIAGGTGLAPLRALVEQVAAEGVDGRRVTLVVGVRTFIELYDATNLDKLQCAHDWLTPVVAFSHDPTAEPGEVGDALSIALPHHRPGQKVYVCGPPAMTRGALLRLLAAGVPADRIHLPDEYDSAGHGHLPQP</sequence>
<dbReference type="Proteomes" id="UP001597260">
    <property type="component" value="Unassembled WGS sequence"/>
</dbReference>
<keyword evidence="3" id="KW-0408">Iron</keyword>
<feature type="domain" description="FAD-binding FR-type" evidence="5">
    <location>
        <begin position="133"/>
        <end position="233"/>
    </location>
</feature>
<dbReference type="PROSITE" id="PS51384">
    <property type="entry name" value="FAD_FR"/>
    <property type="match status" value="1"/>
</dbReference>
<dbReference type="InterPro" id="IPR001709">
    <property type="entry name" value="Flavoprot_Pyr_Nucl_cyt_Rdtase"/>
</dbReference>
<dbReference type="InterPro" id="IPR001433">
    <property type="entry name" value="OxRdtase_FAD/NAD-bd"/>
</dbReference>
<keyword evidence="3" id="KW-0001">2Fe-2S</keyword>
<dbReference type="PANTHER" id="PTHR47354">
    <property type="entry name" value="NADH OXIDOREDUCTASE HCR"/>
    <property type="match status" value="1"/>
</dbReference>
<gene>
    <name evidence="6" type="ORF">ACFQ4H_05140</name>
</gene>
<dbReference type="InterPro" id="IPR012292">
    <property type="entry name" value="Globin/Proto"/>
</dbReference>
<dbReference type="InterPro" id="IPR017927">
    <property type="entry name" value="FAD-bd_FR_type"/>
</dbReference>
<dbReference type="InterPro" id="IPR039261">
    <property type="entry name" value="FNR_nucleotide-bd"/>
</dbReference>
<evidence type="ECO:0000256" key="3">
    <source>
        <dbReference type="ARBA" id="ARBA00022714"/>
    </source>
</evidence>
<evidence type="ECO:0000313" key="6">
    <source>
        <dbReference type="EMBL" id="MFD1320474.1"/>
    </source>
</evidence>
<evidence type="ECO:0000256" key="1">
    <source>
        <dbReference type="ARBA" id="ARBA00001970"/>
    </source>
</evidence>
<dbReference type="InterPro" id="IPR017938">
    <property type="entry name" value="Riboflavin_synthase-like_b-brl"/>
</dbReference>
<evidence type="ECO:0000259" key="5">
    <source>
        <dbReference type="PROSITE" id="PS51384"/>
    </source>
</evidence>
<dbReference type="PANTHER" id="PTHR47354:SF5">
    <property type="entry name" value="PROTEIN RFBI"/>
    <property type="match status" value="1"/>
</dbReference>
<dbReference type="SUPFAM" id="SSF63380">
    <property type="entry name" value="Riboflavin synthase domain-like"/>
    <property type="match status" value="1"/>
</dbReference>
<comment type="cofactor">
    <cofactor evidence="1">
        <name>heme b</name>
        <dbReference type="ChEBI" id="CHEBI:60344"/>
    </cofactor>
</comment>
<dbReference type="Pfam" id="PF00970">
    <property type="entry name" value="FAD_binding_6"/>
    <property type="match status" value="1"/>
</dbReference>
<dbReference type="SUPFAM" id="SSF46458">
    <property type="entry name" value="Globin-like"/>
    <property type="match status" value="1"/>
</dbReference>
<keyword evidence="4" id="KW-0411">Iron-sulfur</keyword>
<dbReference type="InterPro" id="IPR009050">
    <property type="entry name" value="Globin-like_sf"/>
</dbReference>
<name>A0ABW3YB51_9ACTN</name>
<comment type="cofactor">
    <cofactor evidence="2">
        <name>FAD</name>
        <dbReference type="ChEBI" id="CHEBI:57692"/>
    </cofactor>
</comment>
<organism evidence="6 7">
    <name type="scientific">Micromonospora sonneratiae</name>
    <dbReference type="NCBI Taxonomy" id="1184706"/>
    <lineage>
        <taxon>Bacteria</taxon>
        <taxon>Bacillati</taxon>
        <taxon>Actinomycetota</taxon>
        <taxon>Actinomycetes</taxon>
        <taxon>Micromonosporales</taxon>
        <taxon>Micromonosporaceae</taxon>
        <taxon>Micromonospora</taxon>
    </lineage>
</organism>
<proteinExistence type="predicted"/>
<dbReference type="RefSeq" id="WP_377567494.1">
    <property type="nucleotide sequence ID" value="NZ_JBHTMP010000005.1"/>
</dbReference>
<evidence type="ECO:0000313" key="7">
    <source>
        <dbReference type="Proteomes" id="UP001597260"/>
    </source>
</evidence>
<dbReference type="PRINTS" id="PR00371">
    <property type="entry name" value="FPNCR"/>
</dbReference>
<evidence type="ECO:0000256" key="4">
    <source>
        <dbReference type="ARBA" id="ARBA00023014"/>
    </source>
</evidence>
<accession>A0ABW3YB51</accession>
<dbReference type="SUPFAM" id="SSF52343">
    <property type="entry name" value="Ferredoxin reductase-like, C-terminal NADP-linked domain"/>
    <property type="match status" value="1"/>
</dbReference>
<dbReference type="Gene3D" id="2.40.30.10">
    <property type="entry name" value="Translation factors"/>
    <property type="match status" value="1"/>
</dbReference>
<keyword evidence="7" id="KW-1185">Reference proteome</keyword>
<dbReference type="Gene3D" id="3.40.50.80">
    <property type="entry name" value="Nucleotide-binding domain of ferredoxin-NADP reductase (FNR) module"/>
    <property type="match status" value="1"/>
</dbReference>
<dbReference type="PRINTS" id="PR00410">
    <property type="entry name" value="PHEHYDRXLASE"/>
</dbReference>
<comment type="caution">
    <text evidence="6">The sequence shown here is derived from an EMBL/GenBank/DDBJ whole genome shotgun (WGS) entry which is preliminary data.</text>
</comment>
<reference evidence="7" key="1">
    <citation type="journal article" date="2019" name="Int. J. Syst. Evol. Microbiol.">
        <title>The Global Catalogue of Microorganisms (GCM) 10K type strain sequencing project: providing services to taxonomists for standard genome sequencing and annotation.</title>
        <authorList>
            <consortium name="The Broad Institute Genomics Platform"/>
            <consortium name="The Broad Institute Genome Sequencing Center for Infectious Disease"/>
            <person name="Wu L."/>
            <person name="Ma J."/>
        </authorList>
    </citation>
    <scope>NUCLEOTIDE SEQUENCE [LARGE SCALE GENOMIC DNA]</scope>
    <source>
        <strain evidence="7">JCM 31037</strain>
    </source>
</reference>
<dbReference type="InterPro" id="IPR008333">
    <property type="entry name" value="Cbr1-like_FAD-bd_dom"/>
</dbReference>